<dbReference type="EMBL" id="CP030118">
    <property type="protein sequence ID" value="QDL10796.1"/>
    <property type="molecule type" value="Genomic_DNA"/>
</dbReference>
<dbReference type="PROSITE" id="PS00455">
    <property type="entry name" value="AMP_BINDING"/>
    <property type="match status" value="1"/>
</dbReference>
<dbReference type="Pfam" id="PF00202">
    <property type="entry name" value="Aminotran_3"/>
    <property type="match status" value="1"/>
</dbReference>
<dbReference type="NCBIfam" id="TIGR01733">
    <property type="entry name" value="AA-adenyl-dom"/>
    <property type="match status" value="1"/>
</dbReference>
<dbReference type="Gene3D" id="3.30.559.10">
    <property type="entry name" value="Chloramphenicol acetyltransferase-like domain"/>
    <property type="match status" value="1"/>
</dbReference>
<evidence type="ECO:0000256" key="2">
    <source>
        <dbReference type="ARBA" id="ARBA00022450"/>
    </source>
</evidence>
<dbReference type="SUPFAM" id="SSF56801">
    <property type="entry name" value="Acetyl-CoA synthetase-like"/>
    <property type="match status" value="1"/>
</dbReference>
<dbReference type="InterPro" id="IPR010071">
    <property type="entry name" value="AA_adenyl_dom"/>
</dbReference>
<dbReference type="PANTHER" id="PTHR45527">
    <property type="entry name" value="NONRIBOSOMAL PEPTIDE SYNTHETASE"/>
    <property type="match status" value="1"/>
</dbReference>
<dbReference type="GO" id="GO:0031177">
    <property type="term" value="F:phosphopantetheine binding"/>
    <property type="evidence" value="ECO:0007669"/>
    <property type="project" value="InterPro"/>
</dbReference>
<evidence type="ECO:0000259" key="6">
    <source>
        <dbReference type="PROSITE" id="PS50075"/>
    </source>
</evidence>
<evidence type="ECO:0000256" key="4">
    <source>
        <dbReference type="ARBA" id="ARBA00022898"/>
    </source>
</evidence>
<proteinExistence type="predicted"/>
<dbReference type="InterPro" id="IPR049704">
    <property type="entry name" value="Aminotrans_3_PPA_site"/>
</dbReference>
<organism evidence="7 8">
    <name type="scientific">Brasilonema sennae CENA114</name>
    <dbReference type="NCBI Taxonomy" id="415709"/>
    <lineage>
        <taxon>Bacteria</taxon>
        <taxon>Bacillati</taxon>
        <taxon>Cyanobacteriota</taxon>
        <taxon>Cyanophyceae</taxon>
        <taxon>Nostocales</taxon>
        <taxon>Scytonemataceae</taxon>
        <taxon>Brasilonema</taxon>
        <taxon>Bromeliae group (in: Brasilonema)</taxon>
    </lineage>
</organism>
<dbReference type="CDD" id="cd00610">
    <property type="entry name" value="OAT_like"/>
    <property type="match status" value="1"/>
</dbReference>
<dbReference type="FunFam" id="3.40.50.980:FF:000002">
    <property type="entry name" value="Enterobactin synthetase component F"/>
    <property type="match status" value="1"/>
</dbReference>
<keyword evidence="3" id="KW-0597">Phosphoprotein</keyword>
<dbReference type="InterPro" id="IPR005814">
    <property type="entry name" value="Aminotrans_3"/>
</dbReference>
<dbReference type="FunFam" id="1.10.1200.10:FF:000016">
    <property type="entry name" value="Non-ribosomal peptide synthase"/>
    <property type="match status" value="1"/>
</dbReference>
<dbReference type="FunFam" id="3.40.50.12780:FF:000012">
    <property type="entry name" value="Non-ribosomal peptide synthetase"/>
    <property type="match status" value="1"/>
</dbReference>
<gene>
    <name evidence="7" type="ORF">DP114_25395</name>
</gene>
<dbReference type="CDD" id="cd17646">
    <property type="entry name" value="A_NRPS_AB3403-like"/>
    <property type="match status" value="1"/>
</dbReference>
<dbReference type="PROSITE" id="PS00600">
    <property type="entry name" value="AA_TRANSFER_CLASS_3"/>
    <property type="match status" value="1"/>
</dbReference>
<dbReference type="InterPro" id="IPR020806">
    <property type="entry name" value="PKS_PP-bd"/>
</dbReference>
<dbReference type="FunFam" id="3.30.300.30:FF:000010">
    <property type="entry name" value="Enterobactin synthetase component F"/>
    <property type="match status" value="1"/>
</dbReference>
<dbReference type="Pfam" id="PF13193">
    <property type="entry name" value="AMP-binding_C"/>
    <property type="match status" value="1"/>
</dbReference>
<dbReference type="PROSITE" id="PS50075">
    <property type="entry name" value="CARRIER"/>
    <property type="match status" value="2"/>
</dbReference>
<dbReference type="FunFam" id="2.30.38.10:FF:000001">
    <property type="entry name" value="Non-ribosomal peptide synthetase PvdI"/>
    <property type="match status" value="1"/>
</dbReference>
<keyword evidence="2" id="KW-0596">Phosphopantetheine</keyword>
<dbReference type="SUPFAM" id="SSF47336">
    <property type="entry name" value="ACP-like"/>
    <property type="match status" value="2"/>
</dbReference>
<dbReference type="GO" id="GO:0072330">
    <property type="term" value="P:monocarboxylic acid biosynthetic process"/>
    <property type="evidence" value="ECO:0007669"/>
    <property type="project" value="UniProtKB-ARBA"/>
</dbReference>
<dbReference type="SMART" id="SM00823">
    <property type="entry name" value="PKS_PP"/>
    <property type="match status" value="2"/>
</dbReference>
<protein>
    <submittedName>
        <fullName evidence="7">Non-ribosomal peptide synthetase</fullName>
    </submittedName>
</protein>
<evidence type="ECO:0000256" key="3">
    <source>
        <dbReference type="ARBA" id="ARBA00022553"/>
    </source>
</evidence>
<evidence type="ECO:0000256" key="1">
    <source>
        <dbReference type="ARBA" id="ARBA00001957"/>
    </source>
</evidence>
<evidence type="ECO:0000313" key="7">
    <source>
        <dbReference type="EMBL" id="QDL10796.1"/>
    </source>
</evidence>
<sequence length="1795" mass="200977">MFETKDIISEYSQHQKILSKLKDIFVELLGVKISKIDIHTHFLEMGLDSLLLLQIKRAIQEQLDINVPFRLLVEDFSTIHALANHIAQQLPAEELITKTEPSLTVKVSNTHEFEQENKKPAGGTVLEQVIAQQLELMSKQLELLQKTNSYGKVLPSATAIQATPFQTKEQQTTQSLTNHFVNLASTSIKTEFQQPPTNQTIESQQTQTKAQEPPTNQTVESQQTQTEAMALLSPHQQKHLDDLIARFVQRTQESKRLTQVYRSYHANGRAVSGFVPSFKEMLYPIHGQRGEGARLWDVDGNEYVDISMGFGALLFGHSPSFVIQTIQEQIQQGILHGPQSRLCGHVAELICELTGAERAAFCNDGTEAVMGAIRLARAATGRSKIALFTGSYHGIYDGVLVRGVTSNEGTLRSIPKAVGIPSYIADDVIVLEYGKPESLEILKVHTHELAAVLVEPIQSSRPDLQPKEFLLQLRQLTQATGTVLIFDEVITGFRMHPGGIQGLWDIQADLTTYGKAVAAGMPIGVIAGKAALMDALDGGMWNYGDKSYPQAETTAFAGTFFKHPLVMATAWAALNHIKNSGSKLQEELSEKTRKLADILNNYFEQRQVPIQVVNFGSLFRFIASTPLKFGNLFFYYLLEKGVYVWEGRTLYLSTAHTDEDIEHVIRAVKESVVEMQEGEFLPSSPSSTIDTESRKVPLTEPQKELWFLAQMSNEASRAYNESRAIHLRGSFHFSALRQAVQGIINRHEALRTTFSPQGDYQLIHSSVIIDISFSDFSTLEKSEREAQLSQIFKQEAQQTFNLEQGPLLCFHIVKLEKQHHLLVITNHHIVADGWSITILLRELAAIYSAECQGIAYQLPQPMQLSEYAQWQARLQQSPEMATAEAYWLNKFANSVPVLELPTDRPRPSVNTYTGARQSLTLGTSLFKNLKSLSVQRKTTLFTTLLAGYIALLHRLTGQDDIVVSIAAAGQLSVGSEYLVGHCVNLLPVRTQVSGNQTFTDFSTSVKKVLLEAYEHQIYPFIKLIKNLNLPRDPSRAPLLTTIFNMDKAGSEVESLDHKVESVKNPTSSAKYDIAFNIVETGSDLLVECDYSTDLFDSQTIQRWMEHFGILLEGIVTHPEQRLSDLPLLTQAQQHQLLVDWNNTQVDYPQNQCIHELFEAQVERSPNAIAVVFEDQELTYQQLNQRANQLAHHLRSAKLSHSDSLGVGPEVLVGICVERSLEMVIGLLGILKAGGAYVPLDPSYPKERLAFMLENSQPSVLLTQLYLLENLPTHKAKVVCLDGDWEAIAHQKIENPVCNITPDNLAYVIYTSGSTGRPKGAMNTHQGICNRLLWMQDAYQLTAADRVLQKTPFSFDVSVWEFFWPLLTGAVLVVARPEGHRDTNYLVNLIAQQQISTLHFVPSMLQVFLEAENLETCKCLKRVMASGEVLPEQLQKRFFHRLSAQLHNLYGPTEAAVDVTYWACVHQSNTEENSATDHKIVPIGHPIANIQIYLLDQHLNFVPVGVTGEVYIGGVGIGRGYLNSPELSAEKFIPNAFSKQPGTRLYKTGDLARYLPNGEIEYIGRIDHQVKIRGFRIELGEIEAFISQHPAVRETVVVVYSDSADSQRLVAYVVSHSEQTLVISELRRFLESKLPNYMVPATFIMLEALPLTPNGKVDRKVLPVPDLASPELKAVYQAPQTELEQTIATIWQKALNIENIGIHDNFFELGGHSLLMVKVHSQLRETFKADVSILEMFRYPTISSLAEYLSALKNQTTSSSYKTDIKTENIEAGKAQQRKRLQKLKSIVNKKEVNES</sequence>
<dbReference type="InterPro" id="IPR025110">
    <property type="entry name" value="AMP-bd_C"/>
</dbReference>
<dbReference type="Gene3D" id="1.10.1200.10">
    <property type="entry name" value="ACP-like"/>
    <property type="match status" value="2"/>
</dbReference>
<feature type="region of interest" description="Disordered" evidence="5">
    <location>
        <begin position="191"/>
        <end position="219"/>
    </location>
</feature>
<dbReference type="Gene3D" id="3.90.1150.10">
    <property type="entry name" value="Aspartate Aminotransferase, domain 1"/>
    <property type="match status" value="1"/>
</dbReference>
<dbReference type="GO" id="GO:0005829">
    <property type="term" value="C:cytosol"/>
    <property type="evidence" value="ECO:0007669"/>
    <property type="project" value="TreeGrafter"/>
</dbReference>
<dbReference type="InterPro" id="IPR036736">
    <property type="entry name" value="ACP-like_sf"/>
</dbReference>
<dbReference type="InterPro" id="IPR015424">
    <property type="entry name" value="PyrdxlP-dep_Trfase"/>
</dbReference>
<dbReference type="Gene3D" id="3.30.559.30">
    <property type="entry name" value="Nonribosomal peptide synthetase, condensation domain"/>
    <property type="match status" value="1"/>
</dbReference>
<dbReference type="InterPro" id="IPR045851">
    <property type="entry name" value="AMP-bd_C_sf"/>
</dbReference>
<dbReference type="RefSeq" id="WP_171977410.1">
    <property type="nucleotide sequence ID" value="NZ_CAWOXK010000001.1"/>
</dbReference>
<dbReference type="Pfam" id="PF00501">
    <property type="entry name" value="AMP-binding"/>
    <property type="match status" value="1"/>
</dbReference>
<feature type="domain" description="Carrier" evidence="6">
    <location>
        <begin position="15"/>
        <end position="90"/>
    </location>
</feature>
<dbReference type="InterPro" id="IPR009081">
    <property type="entry name" value="PP-bd_ACP"/>
</dbReference>
<keyword evidence="4" id="KW-0663">Pyridoxal phosphate</keyword>
<dbReference type="SUPFAM" id="SSF52777">
    <property type="entry name" value="CoA-dependent acyltransferases"/>
    <property type="match status" value="2"/>
</dbReference>
<dbReference type="Gene3D" id="3.30.300.30">
    <property type="match status" value="1"/>
</dbReference>
<dbReference type="GO" id="GO:0043041">
    <property type="term" value="P:amino acid activation for nonribosomal peptide biosynthetic process"/>
    <property type="evidence" value="ECO:0007669"/>
    <property type="project" value="TreeGrafter"/>
</dbReference>
<dbReference type="GO" id="GO:0008483">
    <property type="term" value="F:transaminase activity"/>
    <property type="evidence" value="ECO:0007669"/>
    <property type="project" value="InterPro"/>
</dbReference>
<dbReference type="SUPFAM" id="SSF53383">
    <property type="entry name" value="PLP-dependent transferases"/>
    <property type="match status" value="1"/>
</dbReference>
<keyword evidence="8" id="KW-1185">Reference proteome</keyword>
<dbReference type="GO" id="GO:0008610">
    <property type="term" value="P:lipid biosynthetic process"/>
    <property type="evidence" value="ECO:0007669"/>
    <property type="project" value="UniProtKB-ARBA"/>
</dbReference>
<reference evidence="7 8" key="1">
    <citation type="submission" date="2018-06" db="EMBL/GenBank/DDBJ databases">
        <title>Comparative genomics of Brasilonema spp. strains.</title>
        <authorList>
            <person name="Alvarenga D.O."/>
            <person name="Fiore M.F."/>
            <person name="Varani A.M."/>
        </authorList>
    </citation>
    <scope>NUCLEOTIDE SEQUENCE [LARGE SCALE GENOMIC DNA]</scope>
    <source>
        <strain evidence="7 8">CENA114</strain>
    </source>
</reference>
<evidence type="ECO:0000256" key="5">
    <source>
        <dbReference type="SAM" id="MobiDB-lite"/>
    </source>
</evidence>
<dbReference type="InterPro" id="IPR000873">
    <property type="entry name" value="AMP-dep_synth/lig_dom"/>
</dbReference>
<dbReference type="InterPro" id="IPR001242">
    <property type="entry name" value="Condensation_dom"/>
</dbReference>
<dbReference type="Gene3D" id="3.40.50.980">
    <property type="match status" value="2"/>
</dbReference>
<dbReference type="InterPro" id="IPR023213">
    <property type="entry name" value="CAT-like_dom_sf"/>
</dbReference>
<dbReference type="Gene3D" id="3.40.640.10">
    <property type="entry name" value="Type I PLP-dependent aspartate aminotransferase-like (Major domain)"/>
    <property type="match status" value="1"/>
</dbReference>
<dbReference type="GO" id="GO:0030170">
    <property type="term" value="F:pyridoxal phosphate binding"/>
    <property type="evidence" value="ECO:0007669"/>
    <property type="project" value="InterPro"/>
</dbReference>
<accession>A0A856MPB0</accession>
<evidence type="ECO:0000313" key="8">
    <source>
        <dbReference type="Proteomes" id="UP000503129"/>
    </source>
</evidence>
<dbReference type="PANTHER" id="PTHR45527:SF14">
    <property type="entry name" value="PLIPASTATIN SYNTHASE SUBUNIT B"/>
    <property type="match status" value="1"/>
</dbReference>
<dbReference type="KEGG" id="bsen:DP114_25395"/>
<dbReference type="GO" id="GO:0044550">
    <property type="term" value="P:secondary metabolite biosynthetic process"/>
    <property type="evidence" value="ECO:0007669"/>
    <property type="project" value="UniProtKB-ARBA"/>
</dbReference>
<feature type="domain" description="Carrier" evidence="6">
    <location>
        <begin position="1677"/>
        <end position="1752"/>
    </location>
</feature>
<dbReference type="InterPro" id="IPR020845">
    <property type="entry name" value="AMP-binding_CS"/>
</dbReference>
<comment type="cofactor">
    <cofactor evidence="1">
        <name>pantetheine 4'-phosphate</name>
        <dbReference type="ChEBI" id="CHEBI:47942"/>
    </cofactor>
</comment>
<name>A0A856MPB0_9CYAN</name>
<dbReference type="Pfam" id="PF00668">
    <property type="entry name" value="Condensation"/>
    <property type="match status" value="1"/>
</dbReference>
<dbReference type="Proteomes" id="UP000503129">
    <property type="component" value="Chromosome"/>
</dbReference>
<dbReference type="Gene3D" id="2.30.38.10">
    <property type="entry name" value="Luciferase, Domain 3"/>
    <property type="match status" value="1"/>
</dbReference>
<dbReference type="CDD" id="cd19531">
    <property type="entry name" value="LCL_NRPS-like"/>
    <property type="match status" value="1"/>
</dbReference>
<dbReference type="InterPro" id="IPR015421">
    <property type="entry name" value="PyrdxlP-dep_Trfase_major"/>
</dbReference>
<dbReference type="Pfam" id="PF00550">
    <property type="entry name" value="PP-binding"/>
    <property type="match status" value="2"/>
</dbReference>
<dbReference type="InterPro" id="IPR015422">
    <property type="entry name" value="PyrdxlP-dep_Trfase_small"/>
</dbReference>